<dbReference type="Gene3D" id="1.10.287.950">
    <property type="entry name" value="Methyl-accepting chemotaxis protein"/>
    <property type="match status" value="1"/>
</dbReference>
<feature type="domain" description="Methyl-accepting transducer" evidence="5">
    <location>
        <begin position="376"/>
        <end position="587"/>
    </location>
</feature>
<dbReference type="InterPro" id="IPR029151">
    <property type="entry name" value="Sensor-like_sf"/>
</dbReference>
<comment type="caution">
    <text evidence="7">The sequence shown here is derived from an EMBL/GenBank/DDBJ whole genome shotgun (WGS) entry which is preliminary data.</text>
</comment>
<dbReference type="PANTHER" id="PTHR32089:SF55">
    <property type="entry name" value="METHYL ACCEPTING SENSORY TRANSDUCER WITH CACHE_2 SMALL MOLECULE BINDING DOMAIN"/>
    <property type="match status" value="1"/>
</dbReference>
<dbReference type="SMART" id="SM00283">
    <property type="entry name" value="MA"/>
    <property type="match status" value="1"/>
</dbReference>
<comment type="subcellular location">
    <subcellularLocation>
        <location evidence="1">Cell inner membrane</location>
    </subcellularLocation>
</comment>
<reference evidence="7 8" key="1">
    <citation type="submission" date="2020-04" db="EMBL/GenBank/DDBJ databases">
        <title>Vibrio sp. SM6, a novel species isolated from seawater.</title>
        <authorList>
            <person name="Wang X."/>
        </authorList>
    </citation>
    <scope>NUCLEOTIDE SEQUENCE [LARGE SCALE GENOMIC DNA]</scope>
    <source>
        <strain evidence="7 8">SM6</strain>
    </source>
</reference>
<protein>
    <submittedName>
        <fullName evidence="7">Methyl-accepting chemotaxis protein</fullName>
    </submittedName>
</protein>
<evidence type="ECO:0000313" key="7">
    <source>
        <dbReference type="EMBL" id="NLS14637.1"/>
    </source>
</evidence>
<gene>
    <name evidence="7" type="ORF">HGP28_17395</name>
</gene>
<sequence length="623" mass="68735">MVSFVSLISMLSSNWFSFDLAKEQVEETIYNEISNSLNVEVTEIEGNVQRTIDTVNAVATEVRLGKFDTPNEVLMHYAAMLGGIDKMVIGFDDGRSFTSRPSESFPNGIGIPEKYDPTKRPWYQAAKQQMGLSFSDLFFTRETNIPMIGVMYGLPDRVIMADIRFDELTNQLLELEEIYQSKAIMVDDKGMIIASTMEGIEAQTAISAQPETSGFINAMKAPSTFVEGQIGGQTLLLMAKKVQIGDYKQWYMISAMDPSLALATLDRVLFNAQLMIFCMIAGSIGLMMVLLNKLYSPIVSLRRIVTDLSRGDADLTQRLTLRSSDDLGKIAQDINHFVDGLQTIIKEVKAKNVELNSKVVSIESGCLESHKQLTVHAGETTQVVAAIESLSETSADVERHSHDAAEVAQDATNYIENNHKINNLAKVYVSELKDQVDATSANIMAMANETQSIQSIVTVIGSIAEQTNLLALNASIEAARAGEHGRGFAVVADEVRALANRTQTSTSEIEHALSSLQGQSNELVNSIEQTKINCDKTQSQIDQSVQMLGNLSEKIDNLSSFNQDISQASVSQNSLTQRITKNLHEIERIVQSLNNFSQHQVDESYEIKQLNDSVVALMARFKV</sequence>
<dbReference type="PROSITE" id="PS50111">
    <property type="entry name" value="CHEMOTAXIS_TRANSDUC_2"/>
    <property type="match status" value="1"/>
</dbReference>
<dbReference type="Pfam" id="PF00672">
    <property type="entry name" value="HAMP"/>
    <property type="match status" value="1"/>
</dbReference>
<name>A0A7X8TTJ0_9VIBR</name>
<dbReference type="EMBL" id="JABAIK010000025">
    <property type="protein sequence ID" value="NLS14637.1"/>
    <property type="molecule type" value="Genomic_DNA"/>
</dbReference>
<dbReference type="CDD" id="cd11386">
    <property type="entry name" value="MCP_signal"/>
    <property type="match status" value="1"/>
</dbReference>
<dbReference type="FunFam" id="1.10.287.950:FF:000001">
    <property type="entry name" value="Methyl-accepting chemotaxis sensory transducer"/>
    <property type="match status" value="1"/>
</dbReference>
<dbReference type="GO" id="GO:0007165">
    <property type="term" value="P:signal transduction"/>
    <property type="evidence" value="ECO:0007669"/>
    <property type="project" value="UniProtKB-KW"/>
</dbReference>
<dbReference type="InterPro" id="IPR004089">
    <property type="entry name" value="MCPsignal_dom"/>
</dbReference>
<dbReference type="SMART" id="SM00304">
    <property type="entry name" value="HAMP"/>
    <property type="match status" value="1"/>
</dbReference>
<evidence type="ECO:0000313" key="8">
    <source>
        <dbReference type="Proteomes" id="UP000535589"/>
    </source>
</evidence>
<comment type="similarity">
    <text evidence="3">Belongs to the methyl-accepting chemotaxis (MCP) protein family.</text>
</comment>
<dbReference type="CDD" id="cd18773">
    <property type="entry name" value="PDC1_HK_sensor"/>
    <property type="match status" value="1"/>
</dbReference>
<dbReference type="CDD" id="cd06225">
    <property type="entry name" value="HAMP"/>
    <property type="match status" value="1"/>
</dbReference>
<keyword evidence="8" id="KW-1185">Reference proteome</keyword>
<dbReference type="PROSITE" id="PS50885">
    <property type="entry name" value="HAMP"/>
    <property type="match status" value="1"/>
</dbReference>
<dbReference type="InterPro" id="IPR003660">
    <property type="entry name" value="HAMP_dom"/>
</dbReference>
<dbReference type="GO" id="GO:0004888">
    <property type="term" value="F:transmembrane signaling receptor activity"/>
    <property type="evidence" value="ECO:0007669"/>
    <property type="project" value="InterPro"/>
</dbReference>
<evidence type="ECO:0000256" key="1">
    <source>
        <dbReference type="ARBA" id="ARBA00004533"/>
    </source>
</evidence>
<evidence type="ECO:0000259" key="5">
    <source>
        <dbReference type="PROSITE" id="PS50111"/>
    </source>
</evidence>
<dbReference type="SUPFAM" id="SSF58104">
    <property type="entry name" value="Methyl-accepting chemotaxis protein (MCP) signaling domain"/>
    <property type="match status" value="1"/>
</dbReference>
<dbReference type="AlphaFoldDB" id="A0A7X8TTJ0"/>
<evidence type="ECO:0000259" key="6">
    <source>
        <dbReference type="PROSITE" id="PS50885"/>
    </source>
</evidence>
<keyword evidence="2 4" id="KW-0807">Transducer</keyword>
<dbReference type="Proteomes" id="UP000535589">
    <property type="component" value="Unassembled WGS sequence"/>
</dbReference>
<dbReference type="GO" id="GO:0005886">
    <property type="term" value="C:plasma membrane"/>
    <property type="evidence" value="ECO:0007669"/>
    <property type="project" value="UniProtKB-SubCell"/>
</dbReference>
<proteinExistence type="inferred from homology"/>
<evidence type="ECO:0000256" key="2">
    <source>
        <dbReference type="ARBA" id="ARBA00023224"/>
    </source>
</evidence>
<organism evidence="7 8">
    <name type="scientific">Vibrio agarilyticus</name>
    <dbReference type="NCBI Taxonomy" id="2726741"/>
    <lineage>
        <taxon>Bacteria</taxon>
        <taxon>Pseudomonadati</taxon>
        <taxon>Pseudomonadota</taxon>
        <taxon>Gammaproteobacteria</taxon>
        <taxon>Vibrionales</taxon>
        <taxon>Vibrionaceae</taxon>
        <taxon>Vibrio</taxon>
    </lineage>
</organism>
<feature type="domain" description="HAMP" evidence="6">
    <location>
        <begin position="292"/>
        <end position="346"/>
    </location>
</feature>
<dbReference type="PRINTS" id="PR00260">
    <property type="entry name" value="CHEMTRNSDUCR"/>
</dbReference>
<dbReference type="Gene3D" id="3.30.450.20">
    <property type="entry name" value="PAS domain"/>
    <property type="match status" value="2"/>
</dbReference>
<evidence type="ECO:0000256" key="3">
    <source>
        <dbReference type="ARBA" id="ARBA00029447"/>
    </source>
</evidence>
<dbReference type="SUPFAM" id="SSF103190">
    <property type="entry name" value="Sensory domain-like"/>
    <property type="match status" value="1"/>
</dbReference>
<dbReference type="InterPro" id="IPR004090">
    <property type="entry name" value="Chemotax_Me-accpt_rcpt"/>
</dbReference>
<dbReference type="GO" id="GO:0006935">
    <property type="term" value="P:chemotaxis"/>
    <property type="evidence" value="ECO:0007669"/>
    <property type="project" value="InterPro"/>
</dbReference>
<accession>A0A7X8TTJ0</accession>
<evidence type="ECO:0000256" key="4">
    <source>
        <dbReference type="PROSITE-ProRule" id="PRU00284"/>
    </source>
</evidence>
<dbReference type="Pfam" id="PF00015">
    <property type="entry name" value="MCPsignal"/>
    <property type="match status" value="1"/>
</dbReference>
<dbReference type="PANTHER" id="PTHR32089">
    <property type="entry name" value="METHYL-ACCEPTING CHEMOTAXIS PROTEIN MCPB"/>
    <property type="match status" value="1"/>
</dbReference>